<name>A0A915DJ68_9BILA</name>
<sequence>MYIEFRWCGIPISNIILPSLHIALEDVYKSLGAQKQAWYQSFNGNHVRSTCNEKCGAFERTSHFAWTDPVDGEVNFLSNEQVIMLGKLTHGFFLCLKEHFPDASVTPKCHPSMLTC</sequence>
<dbReference type="Proteomes" id="UP000887574">
    <property type="component" value="Unplaced"/>
</dbReference>
<evidence type="ECO:0000313" key="2">
    <source>
        <dbReference type="WBParaSite" id="jg20602"/>
    </source>
</evidence>
<reference evidence="2" key="1">
    <citation type="submission" date="2022-11" db="UniProtKB">
        <authorList>
            <consortium name="WormBaseParasite"/>
        </authorList>
    </citation>
    <scope>IDENTIFICATION</scope>
</reference>
<organism evidence="1 2">
    <name type="scientific">Ditylenchus dipsaci</name>
    <dbReference type="NCBI Taxonomy" id="166011"/>
    <lineage>
        <taxon>Eukaryota</taxon>
        <taxon>Metazoa</taxon>
        <taxon>Ecdysozoa</taxon>
        <taxon>Nematoda</taxon>
        <taxon>Chromadorea</taxon>
        <taxon>Rhabditida</taxon>
        <taxon>Tylenchina</taxon>
        <taxon>Tylenchomorpha</taxon>
        <taxon>Sphaerularioidea</taxon>
        <taxon>Anguinidae</taxon>
        <taxon>Anguininae</taxon>
        <taxon>Ditylenchus</taxon>
    </lineage>
</organism>
<dbReference type="WBParaSite" id="jg20602">
    <property type="protein sequence ID" value="jg20602"/>
    <property type="gene ID" value="jg20602"/>
</dbReference>
<evidence type="ECO:0000313" key="1">
    <source>
        <dbReference type="Proteomes" id="UP000887574"/>
    </source>
</evidence>
<proteinExistence type="predicted"/>
<keyword evidence="1" id="KW-1185">Reference proteome</keyword>
<accession>A0A915DJ68</accession>
<protein>
    <submittedName>
        <fullName evidence="2">Uncharacterized protein</fullName>
    </submittedName>
</protein>
<dbReference type="AlphaFoldDB" id="A0A915DJ68"/>